<feature type="transmembrane region" description="Helical" evidence="1">
    <location>
        <begin position="9"/>
        <end position="28"/>
    </location>
</feature>
<organism evidence="3 4">
    <name type="scientific">Candidatus Desulfatibia vada</name>
    <dbReference type="NCBI Taxonomy" id="2841696"/>
    <lineage>
        <taxon>Bacteria</taxon>
        <taxon>Pseudomonadati</taxon>
        <taxon>Thermodesulfobacteriota</taxon>
        <taxon>Desulfobacteria</taxon>
        <taxon>Desulfobacterales</taxon>
        <taxon>Desulfobacterales incertae sedis</taxon>
        <taxon>Candidatus Desulfatibia</taxon>
    </lineage>
</organism>
<keyword evidence="1" id="KW-0812">Transmembrane</keyword>
<keyword evidence="1" id="KW-0472">Membrane</keyword>
<reference evidence="3 4" key="1">
    <citation type="submission" date="2020-08" db="EMBL/GenBank/DDBJ databases">
        <title>Bridging the membrane lipid divide: bacteria of the FCB group superphylum have the potential to synthesize archaeal ether lipids.</title>
        <authorList>
            <person name="Villanueva L."/>
            <person name="Von Meijenfeldt F.A.B."/>
            <person name="Westbye A.B."/>
            <person name="Yadav S."/>
            <person name="Hopmans E.C."/>
            <person name="Dutilh B.E."/>
            <person name="Sinninghe Damste J.S."/>
        </authorList>
    </citation>
    <scope>NUCLEOTIDE SEQUENCE [LARGE SCALE GENOMIC DNA]</scope>
    <source>
        <strain evidence="3">NIOZ-UU17</strain>
    </source>
</reference>
<accession>A0A8J6TV74</accession>
<evidence type="ECO:0000256" key="1">
    <source>
        <dbReference type="SAM" id="Phobius"/>
    </source>
</evidence>
<dbReference type="Pfam" id="PF21742">
    <property type="entry name" value="DUF6868"/>
    <property type="match status" value="1"/>
</dbReference>
<keyword evidence="1" id="KW-1133">Transmembrane helix</keyword>
<sequence length="81" mass="9615">MTIETVRAVFAWCSVINIGLLIWWYLFFTLAHDWTYRYHTKWFKNLSIDTFDAMHYAGMGLFKIGILLFSLVPYFALRIVG</sequence>
<protein>
    <recommendedName>
        <fullName evidence="2">DUF6868 domain-containing protein</fullName>
    </recommendedName>
</protein>
<evidence type="ECO:0000313" key="3">
    <source>
        <dbReference type="EMBL" id="MBC8434570.1"/>
    </source>
</evidence>
<dbReference type="InterPro" id="IPR049220">
    <property type="entry name" value="DUF6868"/>
</dbReference>
<evidence type="ECO:0000313" key="4">
    <source>
        <dbReference type="Proteomes" id="UP000605201"/>
    </source>
</evidence>
<feature type="domain" description="DUF6868" evidence="2">
    <location>
        <begin position="1"/>
        <end position="80"/>
    </location>
</feature>
<dbReference type="Proteomes" id="UP000605201">
    <property type="component" value="Unassembled WGS sequence"/>
</dbReference>
<evidence type="ECO:0000259" key="2">
    <source>
        <dbReference type="Pfam" id="PF21742"/>
    </source>
</evidence>
<name>A0A8J6TV74_9BACT</name>
<gene>
    <name evidence="3" type="ORF">H8D96_21890</name>
</gene>
<proteinExistence type="predicted"/>
<feature type="transmembrane region" description="Helical" evidence="1">
    <location>
        <begin position="53"/>
        <end position="77"/>
    </location>
</feature>
<dbReference type="AlphaFoldDB" id="A0A8J6TV74"/>
<dbReference type="EMBL" id="JACNIG010000462">
    <property type="protein sequence ID" value="MBC8434570.1"/>
    <property type="molecule type" value="Genomic_DNA"/>
</dbReference>
<comment type="caution">
    <text evidence="3">The sequence shown here is derived from an EMBL/GenBank/DDBJ whole genome shotgun (WGS) entry which is preliminary data.</text>
</comment>